<organism evidence="1 2">
    <name type="scientific">Chryseobacterium kimseyorum</name>
    <dbReference type="NCBI Taxonomy" id="2984028"/>
    <lineage>
        <taxon>Bacteria</taxon>
        <taxon>Pseudomonadati</taxon>
        <taxon>Bacteroidota</taxon>
        <taxon>Flavobacteriia</taxon>
        <taxon>Flavobacteriales</taxon>
        <taxon>Weeksellaceae</taxon>
        <taxon>Chryseobacterium group</taxon>
        <taxon>Chryseobacterium</taxon>
    </lineage>
</organism>
<sequence length="254" mass="29228">MKNTPSSLLLIIIFFGFTLHSCQDKMENENVAGKRGIIVPKVDSLKYSEKYCCILLPEHGFSVYDSPKGKIIGTIKRLGNIKEDDQVPYKIYFVTENKKVKIDHYREIGYEIFAINYTDSAKGFVKVLDSSKNYWLSVAEIEKHGFKTINWRDQMIAQSTDALGYYANEPGLRLRKEPNSESEIMGSVRGDLFEIKLTKNISGQWCKVKVKKYKEHPCNTELEETENIESQTEGWLKIIDDNGEPNLWNYTKGC</sequence>
<reference evidence="1" key="1">
    <citation type="submission" date="2022-10" db="EMBL/GenBank/DDBJ databases">
        <title>Chryseobacterium babae sp. nov. isolated from the gut of the beetle Oryctes rhinoceros, and Chryseobacterium kimseyorum sp. nov., isolated from a stick insect rearing cage.</title>
        <authorList>
            <person name="Shelomi M."/>
            <person name="Han C.-J."/>
            <person name="Chen W.-M."/>
            <person name="Chen H.-K."/>
            <person name="Liaw S.-J."/>
            <person name="Muhle E."/>
            <person name="Clermont D."/>
        </authorList>
    </citation>
    <scope>NUCLEOTIDE SEQUENCE</scope>
    <source>
        <strain evidence="1">09-1422</strain>
    </source>
</reference>
<dbReference type="EMBL" id="JAPDHW010000009">
    <property type="protein sequence ID" value="MCW3169663.1"/>
    <property type="molecule type" value="Genomic_DNA"/>
</dbReference>
<proteinExistence type="predicted"/>
<name>A0ABT3I0T9_9FLAO</name>
<accession>A0ABT3I0T9</accession>
<keyword evidence="2" id="KW-1185">Reference proteome</keyword>
<evidence type="ECO:0008006" key="3">
    <source>
        <dbReference type="Google" id="ProtNLM"/>
    </source>
</evidence>
<comment type="caution">
    <text evidence="1">The sequence shown here is derived from an EMBL/GenBank/DDBJ whole genome shotgun (WGS) entry which is preliminary data.</text>
</comment>
<evidence type="ECO:0000313" key="1">
    <source>
        <dbReference type="EMBL" id="MCW3169663.1"/>
    </source>
</evidence>
<gene>
    <name evidence="1" type="ORF">OMO38_14145</name>
</gene>
<dbReference type="Proteomes" id="UP001163731">
    <property type="component" value="Unassembled WGS sequence"/>
</dbReference>
<dbReference type="RefSeq" id="WP_264750843.1">
    <property type="nucleotide sequence ID" value="NZ_JAPDHW010000009.1"/>
</dbReference>
<protein>
    <recommendedName>
        <fullName evidence="3">SH3b domain-containing protein</fullName>
    </recommendedName>
</protein>
<evidence type="ECO:0000313" key="2">
    <source>
        <dbReference type="Proteomes" id="UP001163731"/>
    </source>
</evidence>